<dbReference type="KEGG" id="pno:SNOG_00007"/>
<reference evidence="2" key="1">
    <citation type="journal article" date="2007" name="Plant Cell">
        <title>Dothideomycete-plant interactions illuminated by genome sequencing and EST analysis of the wheat pathogen Stagonospora nodorum.</title>
        <authorList>
            <person name="Hane J.K."/>
            <person name="Lowe R.G."/>
            <person name="Solomon P.S."/>
            <person name="Tan K.C."/>
            <person name="Schoch C.L."/>
            <person name="Spatafora J.W."/>
            <person name="Crous P.W."/>
            <person name="Kodira C."/>
            <person name="Birren B.W."/>
            <person name="Galagan J.E."/>
            <person name="Torriani S.F."/>
            <person name="McDonald B.A."/>
            <person name="Oliver R.P."/>
        </authorList>
    </citation>
    <scope>NUCLEOTIDE SEQUENCE [LARGE SCALE GENOMIC DNA]</scope>
    <source>
        <strain evidence="2">SN15 / ATCC MYA-4574 / FGSC 10173</strain>
    </source>
</reference>
<sequence>MTANHPELSPTQNAIRIAVQKEIVPIIQGSLVSALEIDDLTKCEEYGIEVLDPSTIIVCVDEEEEADGSTWWKVGFKHVPRIEVGENEVVGGEDEEKNGEKE</sequence>
<dbReference type="EMBL" id="CH445325">
    <property type="protein sequence ID" value="EAT91502.1"/>
    <property type="molecule type" value="Genomic_DNA"/>
</dbReference>
<gene>
    <name evidence="1" type="ORF">SNOG_00007</name>
</gene>
<dbReference type="InParanoid" id="Q0V7K7"/>
<dbReference type="Proteomes" id="UP000001055">
    <property type="component" value="Unassembled WGS sequence"/>
</dbReference>
<name>Q0V7K7_PHANO</name>
<evidence type="ECO:0000313" key="1">
    <source>
        <dbReference type="EMBL" id="EAT91502.1"/>
    </source>
</evidence>
<dbReference type="AlphaFoldDB" id="Q0V7K7"/>
<dbReference type="RefSeq" id="XP_001790705.1">
    <property type="nucleotide sequence ID" value="XM_001790653.1"/>
</dbReference>
<accession>Q0V7K7</accession>
<dbReference type="GeneID" id="5968416"/>
<organism evidence="1 2">
    <name type="scientific">Phaeosphaeria nodorum (strain SN15 / ATCC MYA-4574 / FGSC 10173)</name>
    <name type="common">Glume blotch fungus</name>
    <name type="synonym">Parastagonospora nodorum</name>
    <dbReference type="NCBI Taxonomy" id="321614"/>
    <lineage>
        <taxon>Eukaryota</taxon>
        <taxon>Fungi</taxon>
        <taxon>Dikarya</taxon>
        <taxon>Ascomycota</taxon>
        <taxon>Pezizomycotina</taxon>
        <taxon>Dothideomycetes</taxon>
        <taxon>Pleosporomycetidae</taxon>
        <taxon>Pleosporales</taxon>
        <taxon>Pleosporineae</taxon>
        <taxon>Phaeosphaeriaceae</taxon>
        <taxon>Parastagonospora</taxon>
    </lineage>
</organism>
<dbReference type="HOGENOM" id="CLU_2278449_0_0_1"/>
<proteinExistence type="predicted"/>
<protein>
    <submittedName>
        <fullName evidence="1">Uncharacterized protein</fullName>
    </submittedName>
</protein>
<evidence type="ECO:0000313" key="2">
    <source>
        <dbReference type="Proteomes" id="UP000001055"/>
    </source>
</evidence>